<evidence type="ECO:0000259" key="10">
    <source>
        <dbReference type="PROSITE" id="PS51371"/>
    </source>
</evidence>
<dbReference type="InterPro" id="IPR002550">
    <property type="entry name" value="CNNM"/>
</dbReference>
<dbReference type="Pfam" id="PF01595">
    <property type="entry name" value="CNNM"/>
    <property type="match status" value="1"/>
</dbReference>
<organism evidence="12">
    <name type="scientific">Schistocephalus solidus</name>
    <name type="common">Tapeworm</name>
    <dbReference type="NCBI Taxonomy" id="70667"/>
    <lineage>
        <taxon>Eukaryota</taxon>
        <taxon>Metazoa</taxon>
        <taxon>Spiralia</taxon>
        <taxon>Lophotrochozoa</taxon>
        <taxon>Platyhelminthes</taxon>
        <taxon>Cestoda</taxon>
        <taxon>Eucestoda</taxon>
        <taxon>Diphyllobothriidea</taxon>
        <taxon>Diphyllobothriidae</taxon>
        <taxon>Schistocephalus</taxon>
    </lineage>
</organism>
<feature type="transmembrane region" description="Helical" evidence="9">
    <location>
        <begin position="235"/>
        <end position="255"/>
    </location>
</feature>
<reference evidence="12" key="1">
    <citation type="submission" date="2016-01" db="EMBL/GenBank/DDBJ databases">
        <title>Reference transcriptome for the parasite Schistocephalus solidus: insights into the molecular evolution of parasitism.</title>
        <authorList>
            <person name="Hebert F.O."/>
            <person name="Grambauer S."/>
            <person name="Barber I."/>
            <person name="Landry C.R."/>
            <person name="Aubin-Horth N."/>
        </authorList>
    </citation>
    <scope>NUCLEOTIDE SEQUENCE</scope>
</reference>
<sequence>MKSHDFLKFCQAFLSIFVVEVFSVAQITSFSIISEYAADRDTLKFAADHPVKIYFFGNNLETIVALSFSRRPKKYLKDCDDDRFGESLKVTNSGTGIMMSVFSLPSDNCPRMLSICSKQLNKNGSLSWIHEEPIFPKYLSCETDGFNISGPLAWVLYGFMLTQSALFSGLNLGIMTLDVLTLKIMQQAGSPSEKKMADSVLPVRARGNLILCSLTMANVVVNVIISMLSDRLIGGTGWAIFYASIGILIFGEIIPQAICNRYSLLVASKTIPFTKFILYLTLPVAYPLSLVLDTILGEDMGKTFTRAKLAELIKQHGNLGFVDKDEVNIITGALSMNHRTVKEIMTPIDDVYMLSSKAVLDFETTNDIIAHGFTRIPIFENDRRRVKSVLNVKDLAFVDPNDKIPVSTICNFYKRTFITVPASKTLTDIFDEFRKGNTHLALVYADSPKSDLNANSNRLIGIVTMEDVIEEIMQEEIVDETDIFTDNKRKKKRSMRCPNMDLWPILNFQTGSRITPQLKIAVLRHLVANTIAFGPKYAHTLILQGFLNCSFAKEVMSDDTQSRSPALYEAGKESTNAIFTLQGSLIVEFPDTHLQFEAGAFTLFGEAMLANVNETFPVLPDEWNLEALLQTLGDKAKFTPDFNTQVTSDVLFLEVTAEKYLLIRYLSQKIQGGKFPLVF</sequence>
<feature type="domain" description="CBS" evidence="10">
    <location>
        <begin position="413"/>
        <end position="480"/>
    </location>
</feature>
<dbReference type="PANTHER" id="PTHR12064">
    <property type="entry name" value="METAL TRANSPORTER CNNM"/>
    <property type="match status" value="1"/>
</dbReference>
<evidence type="ECO:0000256" key="4">
    <source>
        <dbReference type="ARBA" id="ARBA00022737"/>
    </source>
</evidence>
<dbReference type="SUPFAM" id="SSF54631">
    <property type="entry name" value="CBS-domain pair"/>
    <property type="match status" value="1"/>
</dbReference>
<keyword evidence="4" id="KW-0677">Repeat</keyword>
<dbReference type="GO" id="GO:0005886">
    <property type="term" value="C:plasma membrane"/>
    <property type="evidence" value="ECO:0007669"/>
    <property type="project" value="TreeGrafter"/>
</dbReference>
<evidence type="ECO:0000256" key="1">
    <source>
        <dbReference type="ARBA" id="ARBA00004141"/>
    </source>
</evidence>
<feature type="transmembrane region" description="Helical" evidence="9">
    <location>
        <begin position="12"/>
        <end position="33"/>
    </location>
</feature>
<evidence type="ECO:0000256" key="9">
    <source>
        <dbReference type="SAM" id="Phobius"/>
    </source>
</evidence>
<dbReference type="PROSITE" id="PS51846">
    <property type="entry name" value="CNNM"/>
    <property type="match status" value="1"/>
</dbReference>
<feature type="transmembrane region" description="Helical" evidence="9">
    <location>
        <begin position="154"/>
        <end position="177"/>
    </location>
</feature>
<dbReference type="PROSITE" id="PS51371">
    <property type="entry name" value="CBS"/>
    <property type="match status" value="1"/>
</dbReference>
<keyword evidence="5 8" id="KW-1133">Transmembrane helix</keyword>
<dbReference type="Pfam" id="PF00571">
    <property type="entry name" value="CBS"/>
    <property type="match status" value="1"/>
</dbReference>
<dbReference type="InterPro" id="IPR045095">
    <property type="entry name" value="ACDP"/>
</dbReference>
<evidence type="ECO:0000313" key="12">
    <source>
        <dbReference type="EMBL" id="JAP44763.1"/>
    </source>
</evidence>
<dbReference type="Pfam" id="PF25562">
    <property type="entry name" value="CNBH_CNNM2_C"/>
    <property type="match status" value="1"/>
</dbReference>
<evidence type="ECO:0000256" key="7">
    <source>
        <dbReference type="PROSITE-ProRule" id="PRU00703"/>
    </source>
</evidence>
<gene>
    <name evidence="12" type="ORF">TR125037</name>
</gene>
<evidence type="ECO:0008006" key="13">
    <source>
        <dbReference type="Google" id="ProtNLM"/>
    </source>
</evidence>
<keyword evidence="6 8" id="KW-0472">Membrane</keyword>
<dbReference type="GO" id="GO:0022857">
    <property type="term" value="F:transmembrane transporter activity"/>
    <property type="evidence" value="ECO:0007669"/>
    <property type="project" value="TreeGrafter"/>
</dbReference>
<evidence type="ECO:0000256" key="6">
    <source>
        <dbReference type="ARBA" id="ARBA00023136"/>
    </source>
</evidence>
<dbReference type="GO" id="GO:1905941">
    <property type="term" value="P:positive regulation of gonad development"/>
    <property type="evidence" value="ECO:0007669"/>
    <property type="project" value="UniProtKB-ARBA"/>
</dbReference>
<keyword evidence="3 8" id="KW-0812">Transmembrane</keyword>
<accession>A0A0X3NZF4</accession>
<evidence type="ECO:0000256" key="2">
    <source>
        <dbReference type="ARBA" id="ARBA00010484"/>
    </source>
</evidence>
<dbReference type="GO" id="GO:0040018">
    <property type="term" value="P:positive regulation of multicellular organism growth"/>
    <property type="evidence" value="ECO:0007669"/>
    <property type="project" value="UniProtKB-ARBA"/>
</dbReference>
<comment type="subcellular location">
    <subcellularLocation>
        <location evidence="1">Membrane</location>
        <topology evidence="1">Multi-pass membrane protein</topology>
    </subcellularLocation>
</comment>
<proteinExistence type="inferred from homology"/>
<feature type="transmembrane region" description="Helical" evidence="9">
    <location>
        <begin position="209"/>
        <end position="229"/>
    </location>
</feature>
<feature type="domain" description="CNNM transmembrane" evidence="11">
    <location>
        <begin position="146"/>
        <end position="326"/>
    </location>
</feature>
<feature type="transmembrane region" description="Helical" evidence="9">
    <location>
        <begin position="276"/>
        <end position="296"/>
    </location>
</feature>
<evidence type="ECO:0000256" key="5">
    <source>
        <dbReference type="ARBA" id="ARBA00022989"/>
    </source>
</evidence>
<evidence type="ECO:0000256" key="3">
    <source>
        <dbReference type="ARBA" id="ARBA00022692"/>
    </source>
</evidence>
<dbReference type="GO" id="GO:0032026">
    <property type="term" value="P:response to magnesium ion"/>
    <property type="evidence" value="ECO:0007669"/>
    <property type="project" value="UniProtKB-ARBA"/>
</dbReference>
<name>A0A0X3NZF4_SCHSO</name>
<comment type="similarity">
    <text evidence="2">Belongs to the ACDP family.</text>
</comment>
<dbReference type="Gene3D" id="3.10.580.10">
    <property type="entry name" value="CBS-domain"/>
    <property type="match status" value="1"/>
</dbReference>
<dbReference type="EMBL" id="GEEE01018462">
    <property type="protein sequence ID" value="JAP44763.1"/>
    <property type="molecule type" value="Transcribed_RNA"/>
</dbReference>
<keyword evidence="7" id="KW-0129">CBS domain</keyword>
<dbReference type="InterPro" id="IPR046342">
    <property type="entry name" value="CBS_dom_sf"/>
</dbReference>
<dbReference type="GO" id="GO:0010960">
    <property type="term" value="P:magnesium ion homeostasis"/>
    <property type="evidence" value="ECO:0007669"/>
    <property type="project" value="InterPro"/>
</dbReference>
<dbReference type="PANTHER" id="PTHR12064:SF94">
    <property type="entry name" value="UNEXTENDED PROTEIN"/>
    <property type="match status" value="1"/>
</dbReference>
<dbReference type="GO" id="GO:0008340">
    <property type="term" value="P:determination of adult lifespan"/>
    <property type="evidence" value="ECO:0007669"/>
    <property type="project" value="UniProtKB-ARBA"/>
</dbReference>
<dbReference type="InterPro" id="IPR044751">
    <property type="entry name" value="Ion_transp-like_CBS"/>
</dbReference>
<dbReference type="AlphaFoldDB" id="A0A0X3NZF4"/>
<evidence type="ECO:0000259" key="11">
    <source>
        <dbReference type="PROSITE" id="PS51846"/>
    </source>
</evidence>
<dbReference type="FunFam" id="3.10.580.10:FF:000006">
    <property type="entry name" value="DUF21 and CBS domain protein"/>
    <property type="match status" value="1"/>
</dbReference>
<protein>
    <recommendedName>
        <fullName evidence="13">Metal transporter CNNM4</fullName>
    </recommendedName>
</protein>
<dbReference type="CDD" id="cd04590">
    <property type="entry name" value="CBS_pair_CorC_HlyC_assoc"/>
    <property type="match status" value="1"/>
</dbReference>
<evidence type="ECO:0000256" key="8">
    <source>
        <dbReference type="PROSITE-ProRule" id="PRU01193"/>
    </source>
</evidence>
<dbReference type="InterPro" id="IPR000644">
    <property type="entry name" value="CBS_dom"/>
</dbReference>